<keyword evidence="2" id="KW-1185">Reference proteome</keyword>
<dbReference type="EMBL" id="JACXVP010000001">
    <property type="protein sequence ID" value="KAG5632303.1"/>
    <property type="molecule type" value="Genomic_DNA"/>
</dbReference>
<accession>A0A9J6B799</accession>
<dbReference type="Proteomes" id="UP000824120">
    <property type="component" value="Chromosome 1"/>
</dbReference>
<proteinExistence type="predicted"/>
<organism evidence="1 2">
    <name type="scientific">Solanum commersonii</name>
    <name type="common">Commerson's wild potato</name>
    <name type="synonym">Commerson's nightshade</name>
    <dbReference type="NCBI Taxonomy" id="4109"/>
    <lineage>
        <taxon>Eukaryota</taxon>
        <taxon>Viridiplantae</taxon>
        <taxon>Streptophyta</taxon>
        <taxon>Embryophyta</taxon>
        <taxon>Tracheophyta</taxon>
        <taxon>Spermatophyta</taxon>
        <taxon>Magnoliopsida</taxon>
        <taxon>eudicotyledons</taxon>
        <taxon>Gunneridae</taxon>
        <taxon>Pentapetalae</taxon>
        <taxon>asterids</taxon>
        <taxon>lamiids</taxon>
        <taxon>Solanales</taxon>
        <taxon>Solanaceae</taxon>
        <taxon>Solanoideae</taxon>
        <taxon>Solaneae</taxon>
        <taxon>Solanum</taxon>
    </lineage>
</organism>
<reference evidence="1 2" key="1">
    <citation type="submission" date="2020-09" db="EMBL/GenBank/DDBJ databases">
        <title>De no assembly of potato wild relative species, Solanum commersonii.</title>
        <authorList>
            <person name="Cho K."/>
        </authorList>
    </citation>
    <scope>NUCLEOTIDE SEQUENCE [LARGE SCALE GENOMIC DNA]</scope>
    <source>
        <strain evidence="1">LZ3.2</strain>
        <tissue evidence="1">Leaf</tissue>
    </source>
</reference>
<evidence type="ECO:0000313" key="1">
    <source>
        <dbReference type="EMBL" id="KAG5632303.1"/>
    </source>
</evidence>
<comment type="caution">
    <text evidence="1">The sequence shown here is derived from an EMBL/GenBank/DDBJ whole genome shotgun (WGS) entry which is preliminary data.</text>
</comment>
<dbReference type="AlphaFoldDB" id="A0A9J6B799"/>
<evidence type="ECO:0000313" key="2">
    <source>
        <dbReference type="Proteomes" id="UP000824120"/>
    </source>
</evidence>
<sequence length="109" mass="12574">MPARTGSTIWLYYIYTHRGTYFVKLPNIAGLFTSWSRNSLNTSSGSIGLSNLHIESNGSEPNTPTTNTRMYMVLTSDRDNFLRLAIEPLLGYKYDLIMFHLSFIYLYFN</sequence>
<protein>
    <submittedName>
        <fullName evidence="1">Uncharacterized protein</fullName>
    </submittedName>
</protein>
<name>A0A9J6B799_SOLCO</name>
<gene>
    <name evidence="1" type="ORF">H5410_004020</name>
</gene>